<dbReference type="PANTHER" id="PTHR39176">
    <property type="entry name" value="PERIPLASMIC PROTEIN-RELATED"/>
    <property type="match status" value="1"/>
</dbReference>
<protein>
    <submittedName>
        <fullName evidence="4">Lysozyme inhibitor LprI family protein</fullName>
    </submittedName>
</protein>
<dbReference type="Pfam" id="PF07007">
    <property type="entry name" value="LprI"/>
    <property type="match status" value="1"/>
</dbReference>
<feature type="compositionally biased region" description="Basic and acidic residues" evidence="1">
    <location>
        <begin position="20"/>
        <end position="31"/>
    </location>
</feature>
<comment type="caution">
    <text evidence="4">The sequence shown here is derived from an EMBL/GenBank/DDBJ whole genome shotgun (WGS) entry which is preliminary data.</text>
</comment>
<accession>A0ABV1I2W5</accession>
<sequence length="304" mass="34164">MKRVVLFGIMIMLLCSGCSAKEEPKQEKEQQEQIQPQSTENTEIEDGEDAKTDTETEETDEVGDIQKELAKIEEQSIGYENADWSSMGQADMNQTTAQWYQLWDDELNSLWSRLSDELDAETKAKVLEEQRAWIKQKEARVKGVGMEVNGGSLQPQLENTVAEEITRARAYILAGYLADARKESFSIPLEIQKSIDASNLNLDDVFAKFEGQWIFDERRGACVGVAKSEDCDYGVKGSSWTVWVTGGGILSDLDVYGYTEDTIIFKIERDGYDDCYELSFDQSGALNLAYGTSLDVMDDVIVCH</sequence>
<feature type="domain" description="Lysozyme inhibitor LprI-like N-terminal" evidence="3">
    <location>
        <begin position="86"/>
        <end position="171"/>
    </location>
</feature>
<dbReference type="Proteomes" id="UP001470288">
    <property type="component" value="Unassembled WGS sequence"/>
</dbReference>
<evidence type="ECO:0000313" key="5">
    <source>
        <dbReference type="Proteomes" id="UP001470288"/>
    </source>
</evidence>
<dbReference type="Gene3D" id="1.20.1270.180">
    <property type="match status" value="1"/>
</dbReference>
<feature type="chain" id="PRO_5045767466" evidence="2">
    <location>
        <begin position="21"/>
        <end position="304"/>
    </location>
</feature>
<feature type="region of interest" description="Disordered" evidence="1">
    <location>
        <begin position="20"/>
        <end position="64"/>
    </location>
</feature>
<evidence type="ECO:0000256" key="2">
    <source>
        <dbReference type="SAM" id="SignalP"/>
    </source>
</evidence>
<name>A0ABV1I2W5_9FIRM</name>
<keyword evidence="2" id="KW-0732">Signal</keyword>
<dbReference type="EMBL" id="JBBMFC010000011">
    <property type="protein sequence ID" value="MEQ2578740.1"/>
    <property type="molecule type" value="Genomic_DNA"/>
</dbReference>
<dbReference type="RefSeq" id="WP_349144316.1">
    <property type="nucleotide sequence ID" value="NZ_JBBMFC010000011.1"/>
</dbReference>
<gene>
    <name evidence="4" type="ORF">WMO62_07785</name>
</gene>
<evidence type="ECO:0000313" key="4">
    <source>
        <dbReference type="EMBL" id="MEQ2578740.1"/>
    </source>
</evidence>
<dbReference type="InterPro" id="IPR009739">
    <property type="entry name" value="LprI-like_N"/>
</dbReference>
<feature type="signal peptide" evidence="2">
    <location>
        <begin position="1"/>
        <end position="20"/>
    </location>
</feature>
<evidence type="ECO:0000256" key="1">
    <source>
        <dbReference type="SAM" id="MobiDB-lite"/>
    </source>
</evidence>
<dbReference type="PANTHER" id="PTHR39176:SF1">
    <property type="entry name" value="PERIPLASMIC PROTEIN"/>
    <property type="match status" value="1"/>
</dbReference>
<reference evidence="4 5" key="1">
    <citation type="submission" date="2024-03" db="EMBL/GenBank/DDBJ databases">
        <title>Human intestinal bacterial collection.</title>
        <authorList>
            <person name="Pauvert C."/>
            <person name="Hitch T.C.A."/>
            <person name="Clavel T."/>
        </authorList>
    </citation>
    <scope>NUCLEOTIDE SEQUENCE [LARGE SCALE GENOMIC DNA]</scope>
    <source>
        <strain evidence="4 5">CLA-AA-H78B</strain>
    </source>
</reference>
<keyword evidence="5" id="KW-1185">Reference proteome</keyword>
<organism evidence="4 5">
    <name type="scientific">Hominiventricola aquisgranensis</name>
    <dbReference type="NCBI Taxonomy" id="3133164"/>
    <lineage>
        <taxon>Bacteria</taxon>
        <taxon>Bacillati</taxon>
        <taxon>Bacillota</taxon>
        <taxon>Clostridia</taxon>
        <taxon>Lachnospirales</taxon>
        <taxon>Lachnospiraceae</taxon>
        <taxon>Hominiventricola</taxon>
    </lineage>
</organism>
<evidence type="ECO:0000259" key="3">
    <source>
        <dbReference type="Pfam" id="PF07007"/>
    </source>
</evidence>
<proteinExistence type="predicted"/>